<keyword evidence="3" id="KW-1185">Reference proteome</keyword>
<keyword evidence="1" id="KW-0812">Transmembrane</keyword>
<proteinExistence type="predicted"/>
<evidence type="ECO:0000256" key="1">
    <source>
        <dbReference type="SAM" id="Phobius"/>
    </source>
</evidence>
<evidence type="ECO:0000313" key="3">
    <source>
        <dbReference type="Proteomes" id="UP001526147"/>
    </source>
</evidence>
<feature type="transmembrane region" description="Helical" evidence="1">
    <location>
        <begin position="46"/>
        <end position="68"/>
    </location>
</feature>
<evidence type="ECO:0008006" key="4">
    <source>
        <dbReference type="Google" id="ProtNLM"/>
    </source>
</evidence>
<protein>
    <recommendedName>
        <fullName evidence="4">DUF2178 domain-containing protein</fullName>
    </recommendedName>
</protein>
<keyword evidence="1" id="KW-1133">Transmembrane helix</keyword>
<accession>A0ABT3DN07</accession>
<sequence length="157" mass="18278">MKKIFQPAILNIVTIILFGWALVMFYEAQMQFADIIKDPEPPWEISVNILPLLLFIMICIPISIYFIAKGKKKHKSMWKAFMLPPELEEADEREQMITAKACRSSYIAMWYTAPIAAGLLLFYPLIQENIPYYPIIILLLLPVVQMISYFHSLHKNL</sequence>
<feature type="transmembrane region" description="Helical" evidence="1">
    <location>
        <begin position="106"/>
        <end position="126"/>
    </location>
</feature>
<reference evidence="2 3" key="1">
    <citation type="submission" date="2022-10" db="EMBL/GenBank/DDBJ databases">
        <title>Draft genome assembly of moderately radiation resistant bacterium Metabacillus halosaccharovorans.</title>
        <authorList>
            <person name="Pal S."/>
            <person name="Gopinathan A."/>
        </authorList>
    </citation>
    <scope>NUCLEOTIDE SEQUENCE [LARGE SCALE GENOMIC DNA]</scope>
    <source>
        <strain evidence="2 3">VITHBRA001</strain>
    </source>
</reference>
<name>A0ABT3DN07_9BACI</name>
<keyword evidence="1" id="KW-0472">Membrane</keyword>
<feature type="transmembrane region" description="Helical" evidence="1">
    <location>
        <begin position="7"/>
        <end position="26"/>
    </location>
</feature>
<feature type="transmembrane region" description="Helical" evidence="1">
    <location>
        <begin position="132"/>
        <end position="150"/>
    </location>
</feature>
<organism evidence="2 3">
    <name type="scientific">Metabacillus halosaccharovorans</name>
    <dbReference type="NCBI Taxonomy" id="930124"/>
    <lineage>
        <taxon>Bacteria</taxon>
        <taxon>Bacillati</taxon>
        <taxon>Bacillota</taxon>
        <taxon>Bacilli</taxon>
        <taxon>Bacillales</taxon>
        <taxon>Bacillaceae</taxon>
        <taxon>Metabacillus</taxon>
    </lineage>
</organism>
<evidence type="ECO:0000313" key="2">
    <source>
        <dbReference type="EMBL" id="MCV9887997.1"/>
    </source>
</evidence>
<dbReference type="RefSeq" id="WP_264144202.1">
    <property type="nucleotide sequence ID" value="NZ_JAOYEY010000048.1"/>
</dbReference>
<comment type="caution">
    <text evidence="2">The sequence shown here is derived from an EMBL/GenBank/DDBJ whole genome shotgun (WGS) entry which is preliminary data.</text>
</comment>
<dbReference type="Proteomes" id="UP001526147">
    <property type="component" value="Unassembled WGS sequence"/>
</dbReference>
<gene>
    <name evidence="2" type="ORF">OIH86_20325</name>
</gene>
<dbReference type="EMBL" id="JAOYEY010000048">
    <property type="protein sequence ID" value="MCV9887997.1"/>
    <property type="molecule type" value="Genomic_DNA"/>
</dbReference>